<dbReference type="InterPro" id="IPR008969">
    <property type="entry name" value="CarboxyPept-like_regulatory"/>
</dbReference>
<evidence type="ECO:0000256" key="9">
    <source>
        <dbReference type="ARBA" id="ARBA00023237"/>
    </source>
</evidence>
<feature type="domain" description="TonB-dependent receptor plug" evidence="13">
    <location>
        <begin position="109"/>
        <end position="212"/>
    </location>
</feature>
<evidence type="ECO:0000259" key="13">
    <source>
        <dbReference type="Pfam" id="PF07715"/>
    </source>
</evidence>
<evidence type="ECO:0000313" key="15">
    <source>
        <dbReference type="Proteomes" id="UP000323994"/>
    </source>
</evidence>
<keyword evidence="5" id="KW-0732">Signal</keyword>
<dbReference type="AlphaFoldDB" id="A0A5M8QTW9"/>
<dbReference type="InterPro" id="IPR037066">
    <property type="entry name" value="Plug_dom_sf"/>
</dbReference>
<comment type="caution">
    <text evidence="14">The sequence shown here is derived from an EMBL/GenBank/DDBJ whole genome shotgun (WGS) entry which is preliminary data.</text>
</comment>
<evidence type="ECO:0000256" key="3">
    <source>
        <dbReference type="ARBA" id="ARBA00022452"/>
    </source>
</evidence>
<evidence type="ECO:0000256" key="8">
    <source>
        <dbReference type="ARBA" id="ARBA00023170"/>
    </source>
</evidence>
<keyword evidence="4 10" id="KW-0812">Transmembrane</keyword>
<dbReference type="Pfam" id="PF00593">
    <property type="entry name" value="TonB_dep_Rec_b-barrel"/>
    <property type="match status" value="1"/>
</dbReference>
<dbReference type="Proteomes" id="UP000323994">
    <property type="component" value="Unassembled WGS sequence"/>
</dbReference>
<organism evidence="14 15">
    <name type="scientific">Dyadobacter flavalbus</name>
    <dbReference type="NCBI Taxonomy" id="2579942"/>
    <lineage>
        <taxon>Bacteria</taxon>
        <taxon>Pseudomonadati</taxon>
        <taxon>Bacteroidota</taxon>
        <taxon>Cytophagia</taxon>
        <taxon>Cytophagales</taxon>
        <taxon>Spirosomataceae</taxon>
        <taxon>Dyadobacter</taxon>
    </lineage>
</organism>
<keyword evidence="2 10" id="KW-0813">Transport</keyword>
<keyword evidence="7 10" id="KW-0472">Membrane</keyword>
<feature type="domain" description="TonB-dependent receptor-like beta-barrel" evidence="12">
    <location>
        <begin position="331"/>
        <end position="750"/>
    </location>
</feature>
<comment type="subcellular location">
    <subcellularLocation>
        <location evidence="1 10">Cell outer membrane</location>
        <topology evidence="1 10">Multi-pass membrane protein</topology>
    </subcellularLocation>
</comment>
<dbReference type="Gene3D" id="2.170.130.10">
    <property type="entry name" value="TonB-dependent receptor, plug domain"/>
    <property type="match status" value="1"/>
</dbReference>
<keyword evidence="8 14" id="KW-0675">Receptor</keyword>
<dbReference type="SUPFAM" id="SSF56935">
    <property type="entry name" value="Porins"/>
    <property type="match status" value="1"/>
</dbReference>
<accession>A0A5M8QTW9</accession>
<evidence type="ECO:0000256" key="2">
    <source>
        <dbReference type="ARBA" id="ARBA00022448"/>
    </source>
</evidence>
<evidence type="ECO:0000256" key="4">
    <source>
        <dbReference type="ARBA" id="ARBA00022692"/>
    </source>
</evidence>
<evidence type="ECO:0000313" key="14">
    <source>
        <dbReference type="EMBL" id="KAA6438718.1"/>
    </source>
</evidence>
<dbReference type="Gene3D" id="2.40.170.20">
    <property type="entry name" value="TonB-dependent receptor, beta-barrel domain"/>
    <property type="match status" value="1"/>
</dbReference>
<evidence type="ECO:0000256" key="7">
    <source>
        <dbReference type="ARBA" id="ARBA00023136"/>
    </source>
</evidence>
<dbReference type="PANTHER" id="PTHR30069:SF29">
    <property type="entry name" value="HEMOGLOBIN AND HEMOGLOBIN-HAPTOGLOBIN-BINDING PROTEIN 1-RELATED"/>
    <property type="match status" value="1"/>
</dbReference>
<dbReference type="GO" id="GO:0044718">
    <property type="term" value="P:siderophore transmembrane transport"/>
    <property type="evidence" value="ECO:0007669"/>
    <property type="project" value="TreeGrafter"/>
</dbReference>
<evidence type="ECO:0000256" key="1">
    <source>
        <dbReference type="ARBA" id="ARBA00004571"/>
    </source>
</evidence>
<dbReference type="InterPro" id="IPR000531">
    <property type="entry name" value="Beta-barrel_TonB"/>
</dbReference>
<dbReference type="OrthoDB" id="9795928at2"/>
<keyword evidence="3 10" id="KW-1134">Transmembrane beta strand</keyword>
<reference evidence="14 15" key="1">
    <citation type="submission" date="2019-05" db="EMBL/GenBank/DDBJ databases">
        <authorList>
            <person name="Qu J.-H."/>
        </authorList>
    </citation>
    <scope>NUCLEOTIDE SEQUENCE [LARGE SCALE GENOMIC DNA]</scope>
    <source>
        <strain evidence="14 15">NS28</strain>
    </source>
</reference>
<dbReference type="GO" id="GO:0009279">
    <property type="term" value="C:cell outer membrane"/>
    <property type="evidence" value="ECO:0007669"/>
    <property type="project" value="UniProtKB-SubCell"/>
</dbReference>
<dbReference type="InterPro" id="IPR012910">
    <property type="entry name" value="Plug_dom"/>
</dbReference>
<keyword evidence="6 11" id="KW-0798">TonB box</keyword>
<evidence type="ECO:0000256" key="6">
    <source>
        <dbReference type="ARBA" id="ARBA00023077"/>
    </source>
</evidence>
<dbReference type="EMBL" id="VBSN01000049">
    <property type="protein sequence ID" value="KAA6438718.1"/>
    <property type="molecule type" value="Genomic_DNA"/>
</dbReference>
<evidence type="ECO:0000259" key="12">
    <source>
        <dbReference type="Pfam" id="PF00593"/>
    </source>
</evidence>
<dbReference type="GO" id="GO:0015344">
    <property type="term" value="F:siderophore uptake transmembrane transporter activity"/>
    <property type="evidence" value="ECO:0007669"/>
    <property type="project" value="TreeGrafter"/>
</dbReference>
<name>A0A5M8QTW9_9BACT</name>
<keyword evidence="15" id="KW-1185">Reference proteome</keyword>
<dbReference type="Gene3D" id="2.60.40.1120">
    <property type="entry name" value="Carboxypeptidase-like, regulatory domain"/>
    <property type="match status" value="1"/>
</dbReference>
<dbReference type="InterPro" id="IPR039426">
    <property type="entry name" value="TonB-dep_rcpt-like"/>
</dbReference>
<proteinExistence type="inferred from homology"/>
<dbReference type="InterPro" id="IPR036942">
    <property type="entry name" value="Beta-barrel_TonB_sf"/>
</dbReference>
<evidence type="ECO:0000256" key="5">
    <source>
        <dbReference type="ARBA" id="ARBA00022729"/>
    </source>
</evidence>
<dbReference type="PROSITE" id="PS52016">
    <property type="entry name" value="TONB_DEPENDENT_REC_3"/>
    <property type="match status" value="1"/>
</dbReference>
<protein>
    <submittedName>
        <fullName evidence="14">TonB-dependent receptor</fullName>
    </submittedName>
</protein>
<dbReference type="Pfam" id="PF07715">
    <property type="entry name" value="Plug"/>
    <property type="match status" value="1"/>
</dbReference>
<dbReference type="SUPFAM" id="SSF49464">
    <property type="entry name" value="Carboxypeptidase regulatory domain-like"/>
    <property type="match status" value="1"/>
</dbReference>
<evidence type="ECO:0000256" key="10">
    <source>
        <dbReference type="PROSITE-ProRule" id="PRU01360"/>
    </source>
</evidence>
<dbReference type="Pfam" id="PF13715">
    <property type="entry name" value="CarbopepD_reg_2"/>
    <property type="match status" value="1"/>
</dbReference>
<evidence type="ECO:0000256" key="11">
    <source>
        <dbReference type="RuleBase" id="RU003357"/>
    </source>
</evidence>
<comment type="similarity">
    <text evidence="10 11">Belongs to the TonB-dependent receptor family.</text>
</comment>
<keyword evidence="9 10" id="KW-0998">Cell outer membrane</keyword>
<gene>
    <name evidence="14" type="ORF">FEM33_17300</name>
</gene>
<dbReference type="PANTHER" id="PTHR30069">
    <property type="entry name" value="TONB-DEPENDENT OUTER MEMBRANE RECEPTOR"/>
    <property type="match status" value="1"/>
</dbReference>
<sequence>MFALPAKLVGQTLSGKVVSSTGQPLTGATITVMPEKITRPSGVNGTFRFEAVKKGRHSLRISFVGFKTVASSFIMSSDSLLLKDIILRAEEGQLQEITIKEDYQQLRRQQVSLSMDIVGADYLRRNLGGSLMQSLEKLSGIKTIGIGSGGSKPLIRGLGFNQVVVVENGIRHEGQQWGADHALEIDQFAAGRVEVIKGPSAFLYGSEAIGGAIDIKPAALPAAHTAGGSADLTAKSNNGLYGGSVNLYARKQRVFADSRMTWQEYGDYGVPADTIFVYDYAVPLHENRLRNTTGQERNVHLRTGWLTSQFQSVFYLSQTFSQSGFFANAHGLEPRRVDLDLHDRSSRDRQLPSQQVSHTKIISQNEFRYGQNRFDLELGYQRNFRQEHSRYVNHGYMPPVYPSEQSAPQTLEREYDKTVFSANIKNELVYKNHTLTIGASGEQQHNTIGGWGFLIPAFTQTSAGAFVFDKLKVSEKLLLQAALRYDLGRISIREYKDWFTSQSENGNSTYLTRAEAITRTFKNVNWSAGLNYTPGAFFLKFNAGSGFRMPIAKELAANGVNYHYFRYEKGDPSLSAEKSYQLDLGTGINAEKFTVALTPFLNYFPSYIYLNPTARHDYFYGAGNQVFNYAQSRVLRYGSELQLSYRFLNNWNASLAGEYLYTRQLSGAKRGYALPFSPPASALAGMTYEPNWERLLTDAYFTLDCRLTARQNRIVPPERPTPAYQIFSFSAGGKVKTGAQYISVSLQVQNALNTRYLSHTSFYRLIGLPEAGRNVILAVKIPFFIKGKSTS</sequence>